<feature type="chain" id="PRO_5014870000" description="MEMO1 family protein COY52_06325" evidence="3">
    <location>
        <begin position="23"/>
        <end position="514"/>
    </location>
</feature>
<dbReference type="InterPro" id="IPR027485">
    <property type="entry name" value="AMMECR1_N"/>
</dbReference>
<evidence type="ECO:0000256" key="2">
    <source>
        <dbReference type="HAMAP-Rule" id="MF_00055"/>
    </source>
</evidence>
<reference evidence="6" key="1">
    <citation type="submission" date="2017-09" db="EMBL/GenBank/DDBJ databases">
        <title>Depth-based differentiation of microbial function through sediment-hosted aquifers and enrichment of novel symbionts in the deep terrestrial subsurface.</title>
        <authorList>
            <person name="Probst A.J."/>
            <person name="Ladd B."/>
            <person name="Jarett J.K."/>
            <person name="Geller-Mcgrath D.E."/>
            <person name="Sieber C.M.K."/>
            <person name="Emerson J.B."/>
            <person name="Anantharaman K."/>
            <person name="Thomas B.C."/>
            <person name="Malmstrom R."/>
            <person name="Stieglmeier M."/>
            <person name="Klingl A."/>
            <person name="Woyke T."/>
            <person name="Ryan C.M."/>
            <person name="Banfield J.F."/>
        </authorList>
    </citation>
    <scope>NUCLEOTIDE SEQUENCE [LARGE SCALE GENOMIC DNA]</scope>
</reference>
<comment type="caution">
    <text evidence="5">The sequence shown here is derived from an EMBL/GenBank/DDBJ whole genome shotgun (WGS) entry which is preliminary data.</text>
</comment>
<dbReference type="InterPro" id="IPR036071">
    <property type="entry name" value="AMMECR1_dom_sf"/>
</dbReference>
<dbReference type="InterPro" id="IPR002737">
    <property type="entry name" value="MEMO1_fam"/>
</dbReference>
<dbReference type="SUPFAM" id="SSF143447">
    <property type="entry name" value="AMMECR1-like"/>
    <property type="match status" value="1"/>
</dbReference>
<name>A0A2M7SBN9_9BACT</name>
<dbReference type="NCBIfam" id="TIGR00296">
    <property type="entry name" value="TIGR00296 family protein"/>
    <property type="match status" value="1"/>
</dbReference>
<dbReference type="InterPro" id="IPR023473">
    <property type="entry name" value="AMMECR1"/>
</dbReference>
<dbReference type="Gene3D" id="3.30.1490.150">
    <property type="entry name" value="Hypothetical protein ph0010, domain 2"/>
    <property type="match status" value="1"/>
</dbReference>
<dbReference type="Gene3D" id="3.30.700.20">
    <property type="entry name" value="Hypothetical protein ph0010, domain 1"/>
    <property type="match status" value="1"/>
</dbReference>
<dbReference type="CDD" id="cd07361">
    <property type="entry name" value="MEMO_like"/>
    <property type="match status" value="1"/>
</dbReference>
<evidence type="ECO:0000313" key="5">
    <source>
        <dbReference type="EMBL" id="PIZ16713.1"/>
    </source>
</evidence>
<dbReference type="InterPro" id="IPR027623">
    <property type="entry name" value="AmmeMemoSam_A"/>
</dbReference>
<dbReference type="InterPro" id="IPR002733">
    <property type="entry name" value="AMMECR1_domain"/>
</dbReference>
<evidence type="ECO:0000313" key="6">
    <source>
        <dbReference type="Proteomes" id="UP000229307"/>
    </source>
</evidence>
<dbReference type="Pfam" id="PF01875">
    <property type="entry name" value="Memo"/>
    <property type="match status" value="1"/>
</dbReference>
<dbReference type="InterPro" id="IPR023472">
    <property type="entry name" value="Uncharacterised_MJ0810"/>
</dbReference>
<accession>A0A2M7SBN9</accession>
<feature type="domain" description="AMMECR1" evidence="4">
    <location>
        <begin position="340"/>
        <end position="514"/>
    </location>
</feature>
<sequence>MKKIILISVVFCFSVVAFRASAQVRKPAVAGQFYPADKAQLQEMINFFLESAEPSGLPANANSRLIGVIVPHAGYLYSGQVAAYAYKLLGTVTFISVPITVIIAGPSHRFALDKIAIYPSGTWETPLGKVKVDTVAAGMLMNRSAMMQELEQAHATEHSLEVQVPFLQTVLKDFMIVPLVLGYPPNITADALTNAIIDSGLYKRLGKDLILIASSDMSHYHPYASACMMDGACLTDIGSLDINTYKDNASRGSTEMCGSGPVLALLQIAKKLGAKAKVLKYANSGDVPAGDKASVVGYCAVVFYTDTNVVAELALPKNSSGATFRRTVEEKGGVKMLTDAQKKRLLQIARQTLEQYIRSKKVPEITETDPVLTEKRGGFVTLTKNGQLRGCIGYIQPVLPLYQTVSKMAIEASTADPRFPEVQANELKDIHIEISALTPIELLKDVNKIEVGKHGLIIKKGFNQGLLLPQVATDYGWDKWQFLDQTCVKAGLPPGSWKDKDAQIFVFSAEVFGE</sequence>
<feature type="signal peptide" evidence="3">
    <location>
        <begin position="1"/>
        <end position="22"/>
    </location>
</feature>
<dbReference type="PANTHER" id="PTHR11060">
    <property type="entry name" value="PROTEIN MEMO1"/>
    <property type="match status" value="1"/>
</dbReference>
<dbReference type="Gene3D" id="3.40.830.10">
    <property type="entry name" value="LigB-like"/>
    <property type="match status" value="1"/>
</dbReference>
<dbReference type="NCBIfam" id="TIGR04336">
    <property type="entry name" value="AmmeMemoSam_B"/>
    <property type="match status" value="1"/>
</dbReference>
<keyword evidence="3" id="KW-0732">Signal</keyword>
<dbReference type="AlphaFoldDB" id="A0A2M7SBN9"/>
<evidence type="ECO:0000256" key="3">
    <source>
        <dbReference type="SAM" id="SignalP"/>
    </source>
</evidence>
<dbReference type="PANTHER" id="PTHR11060:SF0">
    <property type="entry name" value="PROTEIN MEMO1"/>
    <property type="match status" value="1"/>
</dbReference>
<organism evidence="5 6">
    <name type="scientific">Candidatus Desantisbacteria bacterium CG_4_10_14_0_8_um_filter_48_22</name>
    <dbReference type="NCBI Taxonomy" id="1974543"/>
    <lineage>
        <taxon>Bacteria</taxon>
        <taxon>Candidatus Desantisiibacteriota</taxon>
    </lineage>
</organism>
<dbReference type="NCBIfam" id="TIGR04335">
    <property type="entry name" value="AmmeMemoSam_A"/>
    <property type="match status" value="1"/>
</dbReference>
<dbReference type="Proteomes" id="UP000229307">
    <property type="component" value="Unassembled WGS sequence"/>
</dbReference>
<proteinExistence type="inferred from homology"/>
<evidence type="ECO:0000259" key="4">
    <source>
        <dbReference type="PROSITE" id="PS51112"/>
    </source>
</evidence>
<dbReference type="Pfam" id="PF01871">
    <property type="entry name" value="AMMECR1"/>
    <property type="match status" value="1"/>
</dbReference>
<protein>
    <recommendedName>
        <fullName evidence="2">MEMO1 family protein COY52_06325</fullName>
    </recommendedName>
</protein>
<evidence type="ECO:0000256" key="1">
    <source>
        <dbReference type="ARBA" id="ARBA00006315"/>
    </source>
</evidence>
<comment type="similarity">
    <text evidence="1 2">Belongs to the MEMO1 family.</text>
</comment>
<dbReference type="PROSITE" id="PS51112">
    <property type="entry name" value="AMMECR1"/>
    <property type="match status" value="1"/>
</dbReference>
<dbReference type="HAMAP" id="MF_00055">
    <property type="entry name" value="MEMO1"/>
    <property type="match status" value="1"/>
</dbReference>
<gene>
    <name evidence="5" type="ORF">COY52_06325</name>
</gene>
<dbReference type="HAMAP" id="MF_00645">
    <property type="entry name" value="AMMECR1"/>
    <property type="match status" value="1"/>
</dbReference>
<dbReference type="EMBL" id="PFMR01000170">
    <property type="protein sequence ID" value="PIZ16713.1"/>
    <property type="molecule type" value="Genomic_DNA"/>
</dbReference>